<sequence length="63" mass="7353">MYFNKSIAIRHQWCLTSSRHVARCDWLAILLKSYYIKLYGTRYLVGPITILIHRRVLGTTGAL</sequence>
<reference evidence="1" key="2">
    <citation type="submission" date="2021-03" db="UniProtKB">
        <authorList>
            <consortium name="EnsemblPlants"/>
        </authorList>
    </citation>
    <scope>IDENTIFICATION</scope>
</reference>
<dbReference type="Proteomes" id="UP000596661">
    <property type="component" value="Chromosome 3"/>
</dbReference>
<protein>
    <submittedName>
        <fullName evidence="1">Uncharacterized protein</fullName>
    </submittedName>
</protein>
<dbReference type="AlphaFoldDB" id="A0A803QXI1"/>
<dbReference type="Gramene" id="novel_model_2600_5bd9a17a.1.5bd9b137">
    <property type="protein sequence ID" value="cds.novel_model_2600_5bd9a17a.1.5bd9b137"/>
    <property type="gene ID" value="novel_gene_1396_5bd9a17a"/>
</dbReference>
<organism evidence="1 2">
    <name type="scientific">Cannabis sativa</name>
    <name type="common">Hemp</name>
    <name type="synonym">Marijuana</name>
    <dbReference type="NCBI Taxonomy" id="3483"/>
    <lineage>
        <taxon>Eukaryota</taxon>
        <taxon>Viridiplantae</taxon>
        <taxon>Streptophyta</taxon>
        <taxon>Embryophyta</taxon>
        <taxon>Tracheophyta</taxon>
        <taxon>Spermatophyta</taxon>
        <taxon>Magnoliopsida</taxon>
        <taxon>eudicotyledons</taxon>
        <taxon>Gunneridae</taxon>
        <taxon>Pentapetalae</taxon>
        <taxon>rosids</taxon>
        <taxon>fabids</taxon>
        <taxon>Rosales</taxon>
        <taxon>Cannabaceae</taxon>
        <taxon>Cannabis</taxon>
    </lineage>
</organism>
<name>A0A803QXI1_CANSA</name>
<evidence type="ECO:0000313" key="1">
    <source>
        <dbReference type="EnsemblPlants" id="cds.novel_model_2600_5bd9a17a.1.5bd9b137"/>
    </source>
</evidence>
<reference evidence="1" key="1">
    <citation type="submission" date="2018-11" db="EMBL/GenBank/DDBJ databases">
        <authorList>
            <person name="Grassa J C."/>
        </authorList>
    </citation>
    <scope>NUCLEOTIDE SEQUENCE [LARGE SCALE GENOMIC DNA]</scope>
</reference>
<gene>
    <name evidence="1" type="primary">LOC115708812</name>
</gene>
<keyword evidence="2" id="KW-1185">Reference proteome</keyword>
<evidence type="ECO:0000313" key="2">
    <source>
        <dbReference type="Proteomes" id="UP000596661"/>
    </source>
</evidence>
<accession>A0A803QXI1</accession>
<proteinExistence type="predicted"/>
<dbReference type="EnsemblPlants" id="novel_model_2600_5bd9a17a.1.5bd9b137">
    <property type="protein sequence ID" value="cds.novel_model_2600_5bd9a17a.1.5bd9b137"/>
    <property type="gene ID" value="novel_gene_1396_5bd9a17a"/>
</dbReference>
<dbReference type="EMBL" id="UZAU01000248">
    <property type="status" value="NOT_ANNOTATED_CDS"/>
    <property type="molecule type" value="Genomic_DNA"/>
</dbReference>